<organism evidence="7 8">
    <name type="scientific">Corynebacterium urealyticum</name>
    <dbReference type="NCBI Taxonomy" id="43771"/>
    <lineage>
        <taxon>Bacteria</taxon>
        <taxon>Bacillati</taxon>
        <taxon>Actinomycetota</taxon>
        <taxon>Actinomycetes</taxon>
        <taxon>Mycobacteriales</taxon>
        <taxon>Corynebacteriaceae</taxon>
        <taxon>Corynebacterium</taxon>
    </lineage>
</organism>
<dbReference type="InterPro" id="IPR004813">
    <property type="entry name" value="OPT"/>
</dbReference>
<protein>
    <submittedName>
        <fullName evidence="7">Oligopeptide transporter, OPT family</fullName>
    </submittedName>
</protein>
<evidence type="ECO:0000256" key="2">
    <source>
        <dbReference type="ARBA" id="ARBA00022448"/>
    </source>
</evidence>
<evidence type="ECO:0000256" key="1">
    <source>
        <dbReference type="ARBA" id="ARBA00004141"/>
    </source>
</evidence>
<keyword evidence="5 6" id="KW-0472">Membrane</keyword>
<evidence type="ECO:0000256" key="6">
    <source>
        <dbReference type="SAM" id="Phobius"/>
    </source>
</evidence>
<feature type="non-terminal residue" evidence="7">
    <location>
        <position position="1"/>
    </location>
</feature>
<sequence length="170" mass="17376">GPDALAAPQAALLSSVAEGIFGDSLDWGLIGLGAAIGVVVIIINEVLSKSSRYSLPPLAVGMGMYLPASLTLIIPIGAALGYVYNKWADKQANPQRSKRMGVLMATGLIVGESLFGVINAGIIAATANGDALAVVGESFAGPAQWIGIIAFVGLTALVYSRLKKVDQPQA</sequence>
<dbReference type="GO" id="GO:0016020">
    <property type="term" value="C:membrane"/>
    <property type="evidence" value="ECO:0007669"/>
    <property type="project" value="UniProtKB-SubCell"/>
</dbReference>
<reference evidence="7 8" key="1">
    <citation type="submission" date="2017-11" db="EMBL/GenBank/DDBJ databases">
        <title>Infants hospitalized years apart are colonized by the same room-sourced microbial strains.</title>
        <authorList>
            <person name="Brooks B."/>
            <person name="Olm M.R."/>
            <person name="Firek B.A."/>
            <person name="Baker R."/>
            <person name="Thomas B.C."/>
            <person name="Morowitz M.J."/>
            <person name="Banfield J.F."/>
        </authorList>
    </citation>
    <scope>NUCLEOTIDE SEQUENCE [LARGE SCALE GENOMIC DNA]</scope>
    <source>
        <strain evidence="7">S2_012_000_R3_87</strain>
    </source>
</reference>
<name>A0A2W5CU41_9CORY</name>
<comment type="caution">
    <text evidence="7">The sequence shown here is derived from an EMBL/GenBank/DDBJ whole genome shotgun (WGS) entry which is preliminary data.</text>
</comment>
<proteinExistence type="predicted"/>
<dbReference type="EMBL" id="QFNY01000280">
    <property type="protein sequence ID" value="PZO98525.1"/>
    <property type="molecule type" value="Genomic_DNA"/>
</dbReference>
<dbReference type="AlphaFoldDB" id="A0A2W5CU41"/>
<keyword evidence="4 6" id="KW-1133">Transmembrane helix</keyword>
<comment type="subcellular location">
    <subcellularLocation>
        <location evidence="1">Membrane</location>
        <topology evidence="1">Multi-pass membrane protein</topology>
    </subcellularLocation>
</comment>
<feature type="transmembrane region" description="Helical" evidence="6">
    <location>
        <begin position="105"/>
        <end position="127"/>
    </location>
</feature>
<keyword evidence="2" id="KW-0813">Transport</keyword>
<feature type="transmembrane region" description="Helical" evidence="6">
    <location>
        <begin position="25"/>
        <end position="44"/>
    </location>
</feature>
<gene>
    <name evidence="7" type="ORF">DI609_10460</name>
</gene>
<evidence type="ECO:0000313" key="8">
    <source>
        <dbReference type="Proteomes" id="UP000249451"/>
    </source>
</evidence>
<dbReference type="Proteomes" id="UP000249451">
    <property type="component" value="Unassembled WGS sequence"/>
</dbReference>
<dbReference type="GO" id="GO:0035673">
    <property type="term" value="F:oligopeptide transmembrane transporter activity"/>
    <property type="evidence" value="ECO:0007669"/>
    <property type="project" value="InterPro"/>
</dbReference>
<keyword evidence="3 6" id="KW-0812">Transmembrane</keyword>
<evidence type="ECO:0000256" key="3">
    <source>
        <dbReference type="ARBA" id="ARBA00022692"/>
    </source>
</evidence>
<evidence type="ECO:0000256" key="4">
    <source>
        <dbReference type="ARBA" id="ARBA00022989"/>
    </source>
</evidence>
<evidence type="ECO:0000256" key="5">
    <source>
        <dbReference type="ARBA" id="ARBA00023136"/>
    </source>
</evidence>
<evidence type="ECO:0000313" key="7">
    <source>
        <dbReference type="EMBL" id="PZO98525.1"/>
    </source>
</evidence>
<accession>A0A2W5CU41</accession>
<feature type="transmembrane region" description="Helical" evidence="6">
    <location>
        <begin position="139"/>
        <end position="159"/>
    </location>
</feature>
<dbReference type="Pfam" id="PF03169">
    <property type="entry name" value="OPT"/>
    <property type="match status" value="1"/>
</dbReference>
<feature type="transmembrane region" description="Helical" evidence="6">
    <location>
        <begin position="64"/>
        <end position="84"/>
    </location>
</feature>